<accession>A0AAP0QLF4</accession>
<organism evidence="2 3">
    <name type="scientific">Citrus x changshan-huyou</name>
    <dbReference type="NCBI Taxonomy" id="2935761"/>
    <lineage>
        <taxon>Eukaryota</taxon>
        <taxon>Viridiplantae</taxon>
        <taxon>Streptophyta</taxon>
        <taxon>Embryophyta</taxon>
        <taxon>Tracheophyta</taxon>
        <taxon>Spermatophyta</taxon>
        <taxon>Magnoliopsida</taxon>
        <taxon>eudicotyledons</taxon>
        <taxon>Gunneridae</taxon>
        <taxon>Pentapetalae</taxon>
        <taxon>rosids</taxon>
        <taxon>malvids</taxon>
        <taxon>Sapindales</taxon>
        <taxon>Rutaceae</taxon>
        <taxon>Aurantioideae</taxon>
        <taxon>Citrus</taxon>
    </lineage>
</organism>
<sequence>MVRQKRSKSLNPKFLFFAQSPSRFTKTRCTHKSQPQAQHTKVSLTDIHTTPPLSVPFMCPGIAASSRSAHCCQFRSGALLSVPIQLLLPLARCLLRSLAAAAQGNDVKFVPHQRKDLLLYNMDPRCTGEMFKHLEKQNELLTEIHRSMSHELHKLQVEEEMLMRKFYELMTAHGLTKKNEGSANASDDGEAGNSASLLCLPSNDQQ</sequence>
<gene>
    <name evidence="2" type="ORF">WN944_014152</name>
</gene>
<dbReference type="PANTHER" id="PTHR37718">
    <property type="entry name" value="BNAC03G61340D PROTEIN"/>
    <property type="match status" value="1"/>
</dbReference>
<reference evidence="2 3" key="1">
    <citation type="submission" date="2024-05" db="EMBL/GenBank/DDBJ databases">
        <title>Haplotype-resolved chromosome-level genome assembly of Huyou (Citrus changshanensis).</title>
        <authorList>
            <person name="Miao C."/>
            <person name="Chen W."/>
            <person name="Wu Y."/>
            <person name="Wang L."/>
            <person name="Zhao S."/>
            <person name="Grierson D."/>
            <person name="Xu C."/>
            <person name="Chen K."/>
        </authorList>
    </citation>
    <scope>NUCLEOTIDE SEQUENCE [LARGE SCALE GENOMIC DNA]</scope>
    <source>
        <strain evidence="2">01-14</strain>
        <tissue evidence="2">Leaf</tissue>
    </source>
</reference>
<evidence type="ECO:0000313" key="3">
    <source>
        <dbReference type="Proteomes" id="UP001428341"/>
    </source>
</evidence>
<evidence type="ECO:0000313" key="2">
    <source>
        <dbReference type="EMBL" id="KAK9198965.1"/>
    </source>
</evidence>
<proteinExistence type="predicted"/>
<comment type="caution">
    <text evidence="2">The sequence shown here is derived from an EMBL/GenBank/DDBJ whole genome shotgun (WGS) entry which is preliminary data.</text>
</comment>
<keyword evidence="3" id="KW-1185">Reference proteome</keyword>
<dbReference type="Proteomes" id="UP001428341">
    <property type="component" value="Unassembled WGS sequence"/>
</dbReference>
<dbReference type="PANTHER" id="PTHR37718:SF2">
    <property type="entry name" value="OS03G0205150 PROTEIN"/>
    <property type="match status" value="1"/>
</dbReference>
<feature type="region of interest" description="Disordered" evidence="1">
    <location>
        <begin position="178"/>
        <end position="206"/>
    </location>
</feature>
<dbReference type="EMBL" id="JBCGBO010000005">
    <property type="protein sequence ID" value="KAK9198965.1"/>
    <property type="molecule type" value="Genomic_DNA"/>
</dbReference>
<protein>
    <submittedName>
        <fullName evidence="2">Uncharacterized protein</fullName>
    </submittedName>
</protein>
<dbReference type="AlphaFoldDB" id="A0AAP0QLF4"/>
<name>A0AAP0QLF4_9ROSI</name>
<evidence type="ECO:0000256" key="1">
    <source>
        <dbReference type="SAM" id="MobiDB-lite"/>
    </source>
</evidence>